<keyword evidence="3" id="KW-1185">Reference proteome</keyword>
<sequence>ILPSSRQRRSPPYPHRASSSCRKRRHGDPPPPSSLLDAGRDGGPHRCVQRQVVLPPPQQPPGKPLAGGRRRRRVALPRCRRPEDGRPVPPTRWRSSARGTAPRSSAPPRAAASTTSPRRGPTSRTCTPWKRDPTATLPRPLPHPPTRTLTTTTTSAKTASSASTIYTTTTAIIIIIKRAISSRWITGRRPGSGSRSRVGCRRPTTCSTKWPAKTHTNQTLDFTIPDTELARTEMGFSVEAKSGRGPARFQRERKPPLPLAWAARWQRLYRHWEKGL</sequence>
<evidence type="ECO:0000313" key="3">
    <source>
        <dbReference type="Proteomes" id="UP000653305"/>
    </source>
</evidence>
<gene>
    <name evidence="2" type="ORF">PHJA_001193600</name>
</gene>
<comment type="caution">
    <text evidence="2">The sequence shown here is derived from an EMBL/GenBank/DDBJ whole genome shotgun (WGS) entry which is preliminary data.</text>
</comment>
<feature type="non-terminal residue" evidence="2">
    <location>
        <position position="1"/>
    </location>
</feature>
<feature type="compositionally biased region" description="Low complexity" evidence="1">
    <location>
        <begin position="94"/>
        <end position="138"/>
    </location>
</feature>
<dbReference type="Proteomes" id="UP000653305">
    <property type="component" value="Unassembled WGS sequence"/>
</dbReference>
<evidence type="ECO:0000256" key="1">
    <source>
        <dbReference type="SAM" id="MobiDB-lite"/>
    </source>
</evidence>
<dbReference type="EMBL" id="BMAC01000219">
    <property type="protein sequence ID" value="GFP90497.1"/>
    <property type="molecule type" value="Genomic_DNA"/>
</dbReference>
<accession>A0A830BRP1</accession>
<proteinExistence type="predicted"/>
<evidence type="ECO:0000313" key="2">
    <source>
        <dbReference type="EMBL" id="GFP90497.1"/>
    </source>
</evidence>
<organism evidence="2 3">
    <name type="scientific">Phtheirospermum japonicum</name>
    <dbReference type="NCBI Taxonomy" id="374723"/>
    <lineage>
        <taxon>Eukaryota</taxon>
        <taxon>Viridiplantae</taxon>
        <taxon>Streptophyta</taxon>
        <taxon>Embryophyta</taxon>
        <taxon>Tracheophyta</taxon>
        <taxon>Spermatophyta</taxon>
        <taxon>Magnoliopsida</taxon>
        <taxon>eudicotyledons</taxon>
        <taxon>Gunneridae</taxon>
        <taxon>Pentapetalae</taxon>
        <taxon>asterids</taxon>
        <taxon>lamiids</taxon>
        <taxon>Lamiales</taxon>
        <taxon>Orobanchaceae</taxon>
        <taxon>Orobanchaceae incertae sedis</taxon>
        <taxon>Phtheirospermum</taxon>
    </lineage>
</organism>
<feature type="compositionally biased region" description="Low complexity" evidence="1">
    <location>
        <begin position="146"/>
        <end position="162"/>
    </location>
</feature>
<protein>
    <submittedName>
        <fullName evidence="2">Trihelix transcription factor asil2</fullName>
    </submittedName>
</protein>
<dbReference type="AlphaFoldDB" id="A0A830BRP1"/>
<name>A0A830BRP1_9LAMI</name>
<feature type="compositionally biased region" description="Basic residues" evidence="1">
    <location>
        <begin position="68"/>
        <end position="79"/>
    </location>
</feature>
<feature type="compositionally biased region" description="Pro residues" evidence="1">
    <location>
        <begin position="54"/>
        <end position="63"/>
    </location>
</feature>
<feature type="region of interest" description="Disordered" evidence="1">
    <location>
        <begin position="1"/>
        <end position="162"/>
    </location>
</feature>
<reference evidence="2" key="1">
    <citation type="submission" date="2020-07" db="EMBL/GenBank/DDBJ databases">
        <title>Ethylene signaling mediates host invasion by parasitic plants.</title>
        <authorList>
            <person name="Yoshida S."/>
        </authorList>
    </citation>
    <scope>NUCLEOTIDE SEQUENCE</scope>
    <source>
        <strain evidence="2">Okayama</strain>
    </source>
</reference>